<dbReference type="InterPro" id="IPR001878">
    <property type="entry name" value="Znf_CCHC"/>
</dbReference>
<evidence type="ECO:0000256" key="2">
    <source>
        <dbReference type="SAM" id="MobiDB-lite"/>
    </source>
</evidence>
<feature type="compositionally biased region" description="Basic and acidic residues" evidence="2">
    <location>
        <begin position="237"/>
        <end position="254"/>
    </location>
</feature>
<feature type="compositionally biased region" description="Basic and acidic residues" evidence="2">
    <location>
        <begin position="495"/>
        <end position="507"/>
    </location>
</feature>
<evidence type="ECO:0000256" key="3">
    <source>
        <dbReference type="SAM" id="Phobius"/>
    </source>
</evidence>
<evidence type="ECO:0000256" key="1">
    <source>
        <dbReference type="PROSITE-ProRule" id="PRU00047"/>
    </source>
</evidence>
<accession>A0A8W8MLC7</accession>
<dbReference type="Gene3D" id="4.10.60.10">
    <property type="entry name" value="Zinc finger, CCHC-type"/>
    <property type="match status" value="1"/>
</dbReference>
<keyword evidence="6" id="KW-1185">Reference proteome</keyword>
<dbReference type="SMART" id="SM00343">
    <property type="entry name" value="ZnF_C2HC"/>
    <property type="match status" value="1"/>
</dbReference>
<dbReference type="Pfam" id="PF00098">
    <property type="entry name" value="zf-CCHC"/>
    <property type="match status" value="1"/>
</dbReference>
<dbReference type="AlphaFoldDB" id="A0A8W8MLC7"/>
<feature type="region of interest" description="Disordered" evidence="2">
    <location>
        <begin position="228"/>
        <end position="261"/>
    </location>
</feature>
<dbReference type="GO" id="GO:0003676">
    <property type="term" value="F:nucleic acid binding"/>
    <property type="evidence" value="ECO:0007669"/>
    <property type="project" value="InterPro"/>
</dbReference>
<sequence length="567" mass="64822">MIEIGRLKIDRLIMPFQNKHVYCLLLALTLVSSFLSVSPHCIRAPRDITLTDSKRHGYSDRGTDYLYDRIYQGKGTTSPHQYQGARPKVRFEADQFDKEKDYLPRDNLPYRSNSRPANLHEAISLAVELEAYNKVEKRDRELRGHLRTASADEQPQLHSINVDQKLETWMKSVEEGMKCITEELKELRSSRQKNNDDRWFRSDRANNNNQERRCYECKQTGHFRRNCPELRRRRKQHDSLDTGQKDDAQDDKNAARRPNVSVGLGSSVEECGLYVEVQDNSCQNSFPPRSEVIIPGKVCVPIGSHIPSGESIVEPVDHIVRKQCALTARSVVSPGETVPVRLMNTKQESRIIYSGTTVGQLSEVNTVQNMLSDEDPQSATMLRKDLTKMLQKTVDTLTPEQYKEAKAFLLKEMAKTKTTSAEQQKKCPYCSFKSRSHSEWKDHMAECYETRQFCGRCDYSTNKKVNYIRHLKRNHPDEVEKGQGSQQSNNAEGIKSSEDFSLSREDLHEDESSDEEEWLSQEPDITIDEEPGTSNKEPRDCIATSGPSPCAKAVDPTQAKVARMNLI</sequence>
<dbReference type="Gene3D" id="3.30.160.60">
    <property type="entry name" value="Classic Zinc Finger"/>
    <property type="match status" value="1"/>
</dbReference>
<evidence type="ECO:0000259" key="4">
    <source>
        <dbReference type="PROSITE" id="PS50158"/>
    </source>
</evidence>
<dbReference type="InterPro" id="IPR036875">
    <property type="entry name" value="Znf_CCHC_sf"/>
</dbReference>
<dbReference type="SUPFAM" id="SSF57756">
    <property type="entry name" value="Retrovirus zinc finger-like domains"/>
    <property type="match status" value="1"/>
</dbReference>
<protein>
    <recommendedName>
        <fullName evidence="4">CCHC-type domain-containing protein</fullName>
    </recommendedName>
</protein>
<feature type="region of interest" description="Disordered" evidence="2">
    <location>
        <begin position="474"/>
        <end position="555"/>
    </location>
</feature>
<dbReference type="EnsemblMetazoa" id="G32897.1">
    <property type="protein sequence ID" value="G32897.1:cds"/>
    <property type="gene ID" value="G32897"/>
</dbReference>
<feature type="transmembrane region" description="Helical" evidence="3">
    <location>
        <begin position="21"/>
        <end position="38"/>
    </location>
</feature>
<feature type="domain" description="CCHC-type" evidence="4">
    <location>
        <begin position="212"/>
        <end position="229"/>
    </location>
</feature>
<keyword evidence="3" id="KW-0472">Membrane</keyword>
<keyword evidence="1" id="KW-0863">Zinc-finger</keyword>
<keyword evidence="3" id="KW-1133">Transmembrane helix</keyword>
<reference evidence="5" key="1">
    <citation type="submission" date="2022-08" db="UniProtKB">
        <authorList>
            <consortium name="EnsemblMetazoa"/>
        </authorList>
    </citation>
    <scope>IDENTIFICATION</scope>
    <source>
        <strain evidence="5">05x7-T-G4-1.051#20</strain>
    </source>
</reference>
<dbReference type="Proteomes" id="UP000005408">
    <property type="component" value="Unassembled WGS sequence"/>
</dbReference>
<evidence type="ECO:0000313" key="6">
    <source>
        <dbReference type="Proteomes" id="UP000005408"/>
    </source>
</evidence>
<keyword evidence="3" id="KW-0812">Transmembrane</keyword>
<keyword evidence="1" id="KW-0479">Metal-binding</keyword>
<dbReference type="PROSITE" id="PS50158">
    <property type="entry name" value="ZF_CCHC"/>
    <property type="match status" value="1"/>
</dbReference>
<keyword evidence="1" id="KW-0862">Zinc</keyword>
<feature type="compositionally biased region" description="Acidic residues" evidence="2">
    <location>
        <begin position="508"/>
        <end position="531"/>
    </location>
</feature>
<organism evidence="5 6">
    <name type="scientific">Magallana gigas</name>
    <name type="common">Pacific oyster</name>
    <name type="synonym">Crassostrea gigas</name>
    <dbReference type="NCBI Taxonomy" id="29159"/>
    <lineage>
        <taxon>Eukaryota</taxon>
        <taxon>Metazoa</taxon>
        <taxon>Spiralia</taxon>
        <taxon>Lophotrochozoa</taxon>
        <taxon>Mollusca</taxon>
        <taxon>Bivalvia</taxon>
        <taxon>Autobranchia</taxon>
        <taxon>Pteriomorphia</taxon>
        <taxon>Ostreida</taxon>
        <taxon>Ostreoidea</taxon>
        <taxon>Ostreidae</taxon>
        <taxon>Magallana</taxon>
    </lineage>
</organism>
<dbReference type="GO" id="GO:0008270">
    <property type="term" value="F:zinc ion binding"/>
    <property type="evidence" value="ECO:0007669"/>
    <property type="project" value="UniProtKB-KW"/>
</dbReference>
<name>A0A8W8MLC7_MAGGI</name>
<evidence type="ECO:0000313" key="5">
    <source>
        <dbReference type="EnsemblMetazoa" id="G32897.1:cds"/>
    </source>
</evidence>
<proteinExistence type="predicted"/>